<evidence type="ECO:0000313" key="16">
    <source>
        <dbReference type="EMBL" id="TSJ74232.1"/>
    </source>
</evidence>
<evidence type="ECO:0000313" key="18">
    <source>
        <dbReference type="Proteomes" id="UP000322315"/>
    </source>
</evidence>
<comment type="catalytic activity">
    <reaction evidence="12">
        <text>iodide(out) + 2 Na(+)(out) = iodide(in) + 2 Na(+)(in)</text>
        <dbReference type="Rhea" id="RHEA:71207"/>
        <dbReference type="ChEBI" id="CHEBI:16382"/>
        <dbReference type="ChEBI" id="CHEBI:29101"/>
    </reaction>
</comment>
<evidence type="ECO:0000256" key="8">
    <source>
        <dbReference type="ARBA" id="ARBA00023065"/>
    </source>
</evidence>
<dbReference type="RefSeq" id="WP_144117240.1">
    <property type="nucleotide sequence ID" value="NZ_JACHGE010000002.1"/>
</dbReference>
<dbReference type="GO" id="GO:0005886">
    <property type="term" value="C:plasma membrane"/>
    <property type="evidence" value="ECO:0007669"/>
    <property type="project" value="UniProtKB-SubCell"/>
</dbReference>
<evidence type="ECO:0000256" key="6">
    <source>
        <dbReference type="ARBA" id="ARBA00022989"/>
    </source>
</evidence>
<dbReference type="EMBL" id="VMBF01000008">
    <property type="protein sequence ID" value="TSJ74232.1"/>
    <property type="molecule type" value="Genomic_DNA"/>
</dbReference>
<dbReference type="GO" id="GO:0015293">
    <property type="term" value="F:symporter activity"/>
    <property type="evidence" value="ECO:0007669"/>
    <property type="project" value="TreeGrafter"/>
</dbReference>
<keyword evidence="11" id="KW-0739">Sodium transport</keyword>
<dbReference type="Proteomes" id="UP000322315">
    <property type="component" value="Unassembled WGS sequence"/>
</dbReference>
<dbReference type="PROSITE" id="PS50283">
    <property type="entry name" value="NA_SOLUT_SYMP_3"/>
    <property type="match status" value="1"/>
</dbReference>
<comment type="similarity">
    <text evidence="2 13">Belongs to the sodium:solute symporter (SSF) (TC 2.A.21) family.</text>
</comment>
<evidence type="ECO:0000256" key="12">
    <source>
        <dbReference type="ARBA" id="ARBA00036099"/>
    </source>
</evidence>
<dbReference type="Gene3D" id="1.20.1730.10">
    <property type="entry name" value="Sodium/glucose cotransporter"/>
    <property type="match status" value="1"/>
</dbReference>
<evidence type="ECO:0000256" key="7">
    <source>
        <dbReference type="ARBA" id="ARBA00023053"/>
    </source>
</evidence>
<reference evidence="15 18" key="1">
    <citation type="journal article" date="2015" name="Int. J. Syst. Evol. Microbiol.">
        <title>Algibacter amylolyticus sp. nov., isolated from intertidal sediment.</title>
        <authorList>
            <person name="Zhang D.C."/>
            <person name="Wu J."/>
            <person name="Neuner K."/>
            <person name="Yao J."/>
            <person name="Margesin R."/>
        </authorList>
    </citation>
    <scope>NUCLEOTIDE SEQUENCE [LARGE SCALE GENOMIC DNA]</scope>
    <source>
        <strain evidence="15 18">RU-4-M-4</strain>
    </source>
</reference>
<dbReference type="Pfam" id="PF00474">
    <property type="entry name" value="SSF"/>
    <property type="match status" value="1"/>
</dbReference>
<dbReference type="PROSITE" id="PS00456">
    <property type="entry name" value="NA_SOLUT_SYMP_1"/>
    <property type="match status" value="1"/>
</dbReference>
<evidence type="ECO:0000256" key="11">
    <source>
        <dbReference type="ARBA" id="ARBA00023201"/>
    </source>
</evidence>
<evidence type="ECO:0000256" key="13">
    <source>
        <dbReference type="RuleBase" id="RU362091"/>
    </source>
</evidence>
<dbReference type="PANTHER" id="PTHR42985:SF40">
    <property type="entry name" value="LD47995P-RELATED"/>
    <property type="match status" value="1"/>
</dbReference>
<gene>
    <name evidence="15" type="ORF">F2B50_13710</name>
    <name evidence="16" type="ORF">FPF71_13710</name>
</gene>
<evidence type="ECO:0000256" key="1">
    <source>
        <dbReference type="ARBA" id="ARBA00004651"/>
    </source>
</evidence>
<feature type="transmembrane region" description="Helical" evidence="14">
    <location>
        <begin position="6"/>
        <end position="23"/>
    </location>
</feature>
<feature type="transmembrane region" description="Helical" evidence="14">
    <location>
        <begin position="296"/>
        <end position="320"/>
    </location>
</feature>
<feature type="transmembrane region" description="Helical" evidence="14">
    <location>
        <begin position="259"/>
        <end position="276"/>
    </location>
</feature>
<dbReference type="OrthoDB" id="9761931at2"/>
<feature type="transmembrane region" description="Helical" evidence="14">
    <location>
        <begin position="221"/>
        <end position="238"/>
    </location>
</feature>
<comment type="caution">
    <text evidence="15">The sequence shown here is derived from an EMBL/GenBank/DDBJ whole genome shotgun (WGS) entry which is preliminary data.</text>
</comment>
<sequence length="548" mass="59242">MSNIDIVVILVFTLLVFICGMSFSKAGKNMKSYFAAGGALPWWMSGLSLFMSFFSAGTFVVWGSIAYSSGWVAVTIQWTMCIAGVIIGFFIAPKWQKTKALTAAEFITDRLGKSTQKAYTYIFLVISIFTTGAFLYPVAKIVEVSTGIPITTSIIVLGVLILVYTAVGGLWAVIVTDVLQFIVLTAAVLIVVPLSFDKIGGLDNFISQAPEQFFEFTNSEYSWVFMIAFGLYNLFFIAGNWAYVQRYTSVATPKDAKKVGWLFGALYTVSPLIWMLPPMIYRVLNPELGELADEGAYLLMCKEVLPVGMLGLMLGGMVFATSSSVNTTLNISAGVLINDIYKGLFPETSDKKLVKTARIATILLGVLTIIIALLVPLLGGIVEVVMSLAALTGGAMFLPPLWALFSKLQTGKTVLSVTVISLGINAFFKFFAPDLIDLTLGRAMEMGVGMGIPIVLLLGIELYLKYANSSTSAYDVYETKRQLKVAEPQEAEDGSNNKGTRVIGIGVALTGLLILILSFIGESAQLLVGGMGVSVLVLGLYIIRKTKK</sequence>
<feature type="transmembrane region" description="Helical" evidence="14">
    <location>
        <begin position="414"/>
        <end position="432"/>
    </location>
</feature>
<evidence type="ECO:0000256" key="5">
    <source>
        <dbReference type="ARBA" id="ARBA00022692"/>
    </source>
</evidence>
<evidence type="ECO:0000256" key="3">
    <source>
        <dbReference type="ARBA" id="ARBA00022448"/>
    </source>
</evidence>
<accession>A0A5M7B837</accession>
<keyword evidence="4" id="KW-1003">Cell membrane</keyword>
<evidence type="ECO:0000256" key="2">
    <source>
        <dbReference type="ARBA" id="ARBA00006434"/>
    </source>
</evidence>
<dbReference type="InterPro" id="IPR038377">
    <property type="entry name" value="Na/Glc_symporter_sf"/>
</dbReference>
<reference evidence="16 17" key="2">
    <citation type="submission" date="2019-07" db="EMBL/GenBank/DDBJ databases">
        <title>Algibacter marinivivus sp. nov., isolated from the surface of a marine red alga.</title>
        <authorList>
            <person name="Zhong X."/>
            <person name="Xu W."/>
            <person name="Zhang Y."/>
            <person name="Zhang Q."/>
            <person name="Du Z."/>
        </authorList>
    </citation>
    <scope>NUCLEOTIDE SEQUENCE [LARGE SCALE GENOMIC DNA]</scope>
    <source>
        <strain evidence="16 17">RU-4-M-4</strain>
    </source>
</reference>
<feature type="transmembrane region" description="Helical" evidence="14">
    <location>
        <begin position="178"/>
        <end position="196"/>
    </location>
</feature>
<dbReference type="GO" id="GO:0098660">
    <property type="term" value="P:inorganic ion transmembrane transport"/>
    <property type="evidence" value="ECO:0007669"/>
    <property type="project" value="UniProtKB-ARBA"/>
</dbReference>
<feature type="transmembrane region" description="Helical" evidence="14">
    <location>
        <begin position="526"/>
        <end position="543"/>
    </location>
</feature>
<proteinExistence type="inferred from homology"/>
<evidence type="ECO:0000256" key="4">
    <source>
        <dbReference type="ARBA" id="ARBA00022475"/>
    </source>
</evidence>
<feature type="transmembrane region" description="Helical" evidence="14">
    <location>
        <begin position="43"/>
        <end position="65"/>
    </location>
</feature>
<keyword evidence="5 14" id="KW-0812">Transmembrane</keyword>
<feature type="transmembrane region" description="Helical" evidence="14">
    <location>
        <begin position="444"/>
        <end position="464"/>
    </location>
</feature>
<evidence type="ECO:0000256" key="9">
    <source>
        <dbReference type="ARBA" id="ARBA00023136"/>
    </source>
</evidence>
<dbReference type="InterPro" id="IPR018212">
    <property type="entry name" value="Na/solute_symporter_CS"/>
</dbReference>
<keyword evidence="17" id="KW-1185">Reference proteome</keyword>
<evidence type="ECO:0000256" key="14">
    <source>
        <dbReference type="SAM" id="Phobius"/>
    </source>
</evidence>
<evidence type="ECO:0000256" key="10">
    <source>
        <dbReference type="ARBA" id="ARBA00023180"/>
    </source>
</evidence>
<dbReference type="AlphaFoldDB" id="A0A5M7B837"/>
<dbReference type="InterPro" id="IPR051163">
    <property type="entry name" value="Sodium:Solute_Symporter_SSF"/>
</dbReference>
<keyword evidence="9 14" id="KW-0472">Membrane</keyword>
<dbReference type="PANTHER" id="PTHR42985">
    <property type="entry name" value="SODIUM-COUPLED MONOCARBOXYLATE TRANSPORTER"/>
    <property type="match status" value="1"/>
</dbReference>
<comment type="subcellular location">
    <subcellularLocation>
        <location evidence="1">Cell membrane</location>
        <topology evidence="1">Multi-pass membrane protein</topology>
    </subcellularLocation>
</comment>
<dbReference type="InterPro" id="IPR001734">
    <property type="entry name" value="Na/solute_symporter"/>
</dbReference>
<organism evidence="15 18">
    <name type="scientific">Algibacter amylolyticus</name>
    <dbReference type="NCBI Taxonomy" id="1608400"/>
    <lineage>
        <taxon>Bacteria</taxon>
        <taxon>Pseudomonadati</taxon>
        <taxon>Bacteroidota</taxon>
        <taxon>Flavobacteriia</taxon>
        <taxon>Flavobacteriales</taxon>
        <taxon>Flavobacteriaceae</taxon>
        <taxon>Algibacter</taxon>
    </lineage>
</organism>
<name>A0A5M7B837_9FLAO</name>
<evidence type="ECO:0000313" key="15">
    <source>
        <dbReference type="EMBL" id="KAA5823744.1"/>
    </source>
</evidence>
<keyword evidence="3" id="KW-0813">Transport</keyword>
<feature type="transmembrane region" description="Helical" evidence="14">
    <location>
        <begin position="502"/>
        <end position="520"/>
    </location>
</feature>
<feature type="transmembrane region" description="Helical" evidence="14">
    <location>
        <begin position="118"/>
        <end position="136"/>
    </location>
</feature>
<evidence type="ECO:0000313" key="17">
    <source>
        <dbReference type="Proteomes" id="UP000315145"/>
    </source>
</evidence>
<keyword evidence="7" id="KW-0915">Sodium</keyword>
<keyword evidence="8" id="KW-0406">Ion transport</keyword>
<feature type="transmembrane region" description="Helical" evidence="14">
    <location>
        <begin position="148"/>
        <end position="171"/>
    </location>
</feature>
<feature type="transmembrane region" description="Helical" evidence="14">
    <location>
        <begin position="384"/>
        <end position="405"/>
    </location>
</feature>
<keyword evidence="6 14" id="KW-1133">Transmembrane helix</keyword>
<protein>
    <submittedName>
        <fullName evidence="15">Na+:solute symporter</fullName>
    </submittedName>
</protein>
<keyword evidence="10" id="KW-0325">Glycoprotein</keyword>
<feature type="transmembrane region" description="Helical" evidence="14">
    <location>
        <begin position="71"/>
        <end position="92"/>
    </location>
</feature>
<dbReference type="Proteomes" id="UP000315145">
    <property type="component" value="Unassembled WGS sequence"/>
</dbReference>
<dbReference type="CDD" id="cd11477">
    <property type="entry name" value="SLC5sbd_u1"/>
    <property type="match status" value="1"/>
</dbReference>
<feature type="transmembrane region" description="Helical" evidence="14">
    <location>
        <begin position="359"/>
        <end position="378"/>
    </location>
</feature>
<reference evidence="15" key="3">
    <citation type="submission" date="2019-09" db="EMBL/GenBank/DDBJ databases">
        <authorList>
            <person name="Zhang D.-C."/>
        </authorList>
    </citation>
    <scope>NUCLEOTIDE SEQUENCE</scope>
    <source>
        <strain evidence="15">RU-4-M-4</strain>
    </source>
</reference>
<dbReference type="GO" id="GO:0015075">
    <property type="term" value="F:monoatomic ion transmembrane transporter activity"/>
    <property type="evidence" value="ECO:0007669"/>
    <property type="project" value="UniProtKB-ARBA"/>
</dbReference>
<dbReference type="GO" id="GO:0006814">
    <property type="term" value="P:sodium ion transport"/>
    <property type="evidence" value="ECO:0007669"/>
    <property type="project" value="UniProtKB-KW"/>
</dbReference>
<dbReference type="EMBL" id="VWRS01000008">
    <property type="protein sequence ID" value="KAA5823744.1"/>
    <property type="molecule type" value="Genomic_DNA"/>
</dbReference>